<name>A0A8T9MT00_9NEIS</name>
<sequence>MSMRETILKIIGKEGFGAENALWNNAELHKDVPKHHQRLSRHAELYAQYRREHIEAVRRGDYAEYGVTEADIVE</sequence>
<dbReference type="RefSeq" id="WP_027009127.1">
    <property type="nucleotide sequence ID" value="NZ_CP091521.1"/>
</dbReference>
<evidence type="ECO:0000313" key="2">
    <source>
        <dbReference type="Proteomes" id="UP000831534"/>
    </source>
</evidence>
<accession>A0A8T9MT00</accession>
<dbReference type="Proteomes" id="UP000831534">
    <property type="component" value="Chromosome"/>
</dbReference>
<dbReference type="AlphaFoldDB" id="A0A8T9MT00"/>
<proteinExistence type="predicted"/>
<reference evidence="1" key="2">
    <citation type="submission" date="2024-09" db="EMBL/GenBank/DDBJ databases">
        <authorList>
            <person name="Veyrier F.J."/>
        </authorList>
    </citation>
    <scope>NUCLEOTIDE SEQUENCE</scope>
    <source>
        <strain evidence="1">17694</strain>
    </source>
</reference>
<evidence type="ECO:0000313" key="1">
    <source>
        <dbReference type="EMBL" id="UOP05000.1"/>
    </source>
</evidence>
<organism evidence="1 2">
    <name type="scientific">Conchiformibius kuhniae</name>
    <dbReference type="NCBI Taxonomy" id="211502"/>
    <lineage>
        <taxon>Bacteria</taxon>
        <taxon>Pseudomonadati</taxon>
        <taxon>Pseudomonadota</taxon>
        <taxon>Betaproteobacteria</taxon>
        <taxon>Neisseriales</taxon>
        <taxon>Neisseriaceae</taxon>
        <taxon>Conchiformibius</taxon>
    </lineage>
</organism>
<dbReference type="KEGG" id="ckh:LVJ77_01350"/>
<keyword evidence="2" id="KW-1185">Reference proteome</keyword>
<gene>
    <name evidence="1" type="ORF">LVJ77_01350</name>
</gene>
<dbReference type="EMBL" id="CP091521">
    <property type="protein sequence ID" value="UOP05000.1"/>
    <property type="molecule type" value="Genomic_DNA"/>
</dbReference>
<reference evidence="1" key="1">
    <citation type="journal article" date="2022" name="Res Sq">
        <title>Evolution of multicellular longitudinally dividing oral cavity symbionts (Neisseriaceae).</title>
        <authorList>
            <person name="Nyongesa S."/>
            <person name="Weber P."/>
            <person name="Bernet E."/>
            <person name="Pullido F."/>
            <person name="Nieckarz M."/>
            <person name="Delaby M."/>
            <person name="Nieves C."/>
            <person name="Viehboeck T."/>
            <person name="Krause N."/>
            <person name="Rivera-Millot A."/>
            <person name="Nakamura A."/>
            <person name="Vischer N."/>
            <person name="VanNieuwenhze M."/>
            <person name="Brun Y."/>
            <person name="Cava F."/>
            <person name="Bulgheresi S."/>
            <person name="Veyrier F."/>
        </authorList>
    </citation>
    <scope>NUCLEOTIDE SEQUENCE</scope>
    <source>
        <strain evidence="1">17694</strain>
    </source>
</reference>
<protein>
    <submittedName>
        <fullName evidence="1">Uncharacterized protein</fullName>
    </submittedName>
</protein>